<keyword evidence="1" id="KW-0472">Membrane</keyword>
<keyword evidence="1" id="KW-0812">Transmembrane</keyword>
<evidence type="ECO:0000256" key="1">
    <source>
        <dbReference type="SAM" id="Phobius"/>
    </source>
</evidence>
<gene>
    <name evidence="2" type="ORF">HCR_20800</name>
</gene>
<name>A0ABN6WXJ2_9BACT</name>
<dbReference type="Proteomes" id="UP001321445">
    <property type="component" value="Chromosome"/>
</dbReference>
<keyword evidence="3" id="KW-1185">Reference proteome</keyword>
<keyword evidence="1" id="KW-1133">Transmembrane helix</keyword>
<feature type="transmembrane region" description="Helical" evidence="1">
    <location>
        <begin position="6"/>
        <end position="23"/>
    </location>
</feature>
<evidence type="ECO:0000313" key="2">
    <source>
        <dbReference type="EMBL" id="BDY13768.1"/>
    </source>
</evidence>
<proteinExistence type="predicted"/>
<evidence type="ECO:0000313" key="3">
    <source>
        <dbReference type="Proteomes" id="UP001321445"/>
    </source>
</evidence>
<dbReference type="EMBL" id="AP027370">
    <property type="protein sequence ID" value="BDY13768.1"/>
    <property type="molecule type" value="Genomic_DNA"/>
</dbReference>
<organism evidence="2 3">
    <name type="scientific">Hydrogenimonas cancrithermarum</name>
    <dbReference type="NCBI Taxonomy" id="2993563"/>
    <lineage>
        <taxon>Bacteria</taxon>
        <taxon>Pseudomonadati</taxon>
        <taxon>Campylobacterota</taxon>
        <taxon>Epsilonproteobacteria</taxon>
        <taxon>Campylobacterales</taxon>
        <taxon>Hydrogenimonadaceae</taxon>
        <taxon>Hydrogenimonas</taxon>
    </lineage>
</organism>
<protein>
    <submittedName>
        <fullName evidence="2">Uncharacterized protein</fullName>
    </submittedName>
</protein>
<sequence length="62" mass="7326">MQNDWVFAALYGTIATFFIWLLQNNIKAIMRKKGRCSPGRCSLLDLFKRPDKKPENEDLRHE</sequence>
<accession>A0ABN6WXJ2</accession>
<reference evidence="2 3" key="1">
    <citation type="submission" date="2023-03" db="EMBL/GenBank/DDBJ databases">
        <title>Description of Hydrogenimonas sp. ISO32.</title>
        <authorList>
            <person name="Mino S."/>
            <person name="Fukazawa S."/>
            <person name="Sawabe T."/>
        </authorList>
    </citation>
    <scope>NUCLEOTIDE SEQUENCE [LARGE SCALE GENOMIC DNA]</scope>
    <source>
        <strain evidence="2 3">ISO32</strain>
    </source>
</reference>